<sequence length="193" mass="21384">MLKRTAPHNTRAAGAPDRPRPPLEVAREAGLGGVVDRALWLGTIDQTLRLALPPELAPHCRLGNVRDGTLVFLVNSPVWKAKLRLYADAILATARDLDIPASELLVKFPRCHPAPRPTRHPAPYPTTPVPACARQRRRSKTPVSGKSCLHWPPCPDRILRVLVQRVPLPTGRLFPVARSTATHVYSPSKRRCR</sequence>
<dbReference type="EMBL" id="VRTS01000002">
    <property type="protein sequence ID" value="TXK65169.1"/>
    <property type="molecule type" value="Genomic_DNA"/>
</dbReference>
<dbReference type="AlphaFoldDB" id="A0A5C8KXP5"/>
<dbReference type="Proteomes" id="UP000321248">
    <property type="component" value="Unassembled WGS sequence"/>
</dbReference>
<evidence type="ECO:0000256" key="1">
    <source>
        <dbReference type="SAM" id="MobiDB-lite"/>
    </source>
</evidence>
<organism evidence="2 3">
    <name type="scientific">Alkalisalibacterium limincola</name>
    <dbReference type="NCBI Taxonomy" id="2699169"/>
    <lineage>
        <taxon>Bacteria</taxon>
        <taxon>Pseudomonadati</taxon>
        <taxon>Pseudomonadota</taxon>
        <taxon>Gammaproteobacteria</taxon>
        <taxon>Lysobacterales</taxon>
        <taxon>Lysobacteraceae</taxon>
        <taxon>Alkalisalibacterium</taxon>
    </lineage>
</organism>
<protein>
    <submittedName>
        <fullName evidence="2">DUF721 domain-containing protein</fullName>
    </submittedName>
</protein>
<keyword evidence="3" id="KW-1185">Reference proteome</keyword>
<evidence type="ECO:0000313" key="3">
    <source>
        <dbReference type="Proteomes" id="UP000321248"/>
    </source>
</evidence>
<comment type="caution">
    <text evidence="2">The sequence shown here is derived from an EMBL/GenBank/DDBJ whole genome shotgun (WGS) entry which is preliminary data.</text>
</comment>
<dbReference type="OrthoDB" id="5801779at2"/>
<name>A0A5C8KXP5_9GAMM</name>
<accession>A0A5C8KXP5</accession>
<reference evidence="2 3" key="1">
    <citation type="submission" date="2019-08" db="EMBL/GenBank/DDBJ databases">
        <authorList>
            <person name="Karlyshev A.V."/>
        </authorList>
    </citation>
    <scope>NUCLEOTIDE SEQUENCE [LARGE SCALE GENOMIC DNA]</scope>
    <source>
        <strain evidence="2 3">Alg18-2.2</strain>
    </source>
</reference>
<feature type="region of interest" description="Disordered" evidence="1">
    <location>
        <begin position="1"/>
        <end position="22"/>
    </location>
</feature>
<evidence type="ECO:0000313" key="2">
    <source>
        <dbReference type="EMBL" id="TXK65169.1"/>
    </source>
</evidence>
<gene>
    <name evidence="2" type="ORF">FU658_04270</name>
</gene>
<proteinExistence type="predicted"/>
<dbReference type="Pfam" id="PF05258">
    <property type="entry name" value="DciA"/>
    <property type="match status" value="1"/>
</dbReference>
<dbReference type="InterPro" id="IPR007922">
    <property type="entry name" value="DciA-like"/>
</dbReference>